<comment type="similarity">
    <text evidence="2 7">Belongs to the FPP/GGPP synthase family.</text>
</comment>
<reference evidence="9 10" key="1">
    <citation type="submission" date="2014-11" db="EMBL/GenBank/DDBJ databases">
        <authorList>
            <person name="Zhu J."/>
            <person name="Qi W."/>
            <person name="Song R."/>
        </authorList>
    </citation>
    <scope>NUCLEOTIDE SEQUENCE [LARGE SCALE GENOMIC DNA]</scope>
</reference>
<dbReference type="FunFam" id="1.10.600.10:FF:000001">
    <property type="entry name" value="Geranylgeranyl diphosphate synthase"/>
    <property type="match status" value="1"/>
</dbReference>
<evidence type="ECO:0000256" key="3">
    <source>
        <dbReference type="ARBA" id="ARBA00022679"/>
    </source>
</evidence>
<dbReference type="InterPro" id="IPR000092">
    <property type="entry name" value="Polyprenyl_synt"/>
</dbReference>
<dbReference type="PhylomeDB" id="A0A0G4GZU3"/>
<dbReference type="Gene3D" id="1.10.600.10">
    <property type="entry name" value="Farnesyl Diphosphate Synthase"/>
    <property type="match status" value="1"/>
</dbReference>
<dbReference type="SUPFAM" id="SSF48576">
    <property type="entry name" value="Terpenoid synthases"/>
    <property type="match status" value="1"/>
</dbReference>
<evidence type="ECO:0000256" key="6">
    <source>
        <dbReference type="ARBA" id="ARBA00023229"/>
    </source>
</evidence>
<evidence type="ECO:0000256" key="5">
    <source>
        <dbReference type="ARBA" id="ARBA00022842"/>
    </source>
</evidence>
<evidence type="ECO:0000256" key="1">
    <source>
        <dbReference type="ARBA" id="ARBA00001946"/>
    </source>
</evidence>
<dbReference type="GO" id="GO:0005737">
    <property type="term" value="C:cytoplasm"/>
    <property type="evidence" value="ECO:0007669"/>
    <property type="project" value="UniProtKB-ARBA"/>
</dbReference>
<dbReference type="InterPro" id="IPR053378">
    <property type="entry name" value="Prenyl_diphosphate_synthase"/>
</dbReference>
<dbReference type="NCBIfam" id="NF045485">
    <property type="entry name" value="FPPsyn"/>
    <property type="match status" value="1"/>
</dbReference>
<organism evidence="9 10">
    <name type="scientific">Vitrella brassicaformis (strain CCMP3155)</name>
    <dbReference type="NCBI Taxonomy" id="1169540"/>
    <lineage>
        <taxon>Eukaryota</taxon>
        <taxon>Sar</taxon>
        <taxon>Alveolata</taxon>
        <taxon>Colpodellida</taxon>
        <taxon>Vitrellaceae</taxon>
        <taxon>Vitrella</taxon>
    </lineage>
</organism>
<accession>A0A0G4GZU3</accession>
<dbReference type="PROSITE" id="PS00444">
    <property type="entry name" value="POLYPRENYL_SYNTHASE_2"/>
    <property type="match status" value="1"/>
</dbReference>
<dbReference type="InterPro" id="IPR008949">
    <property type="entry name" value="Isoprenoid_synthase_dom_sf"/>
</dbReference>
<comment type="cofactor">
    <cofactor evidence="1">
        <name>Mg(2+)</name>
        <dbReference type="ChEBI" id="CHEBI:18420"/>
    </cofactor>
</comment>
<keyword evidence="3 7" id="KW-0808">Transferase</keyword>
<gene>
    <name evidence="9" type="ORF">Vbra_19170</name>
</gene>
<evidence type="ECO:0000313" key="10">
    <source>
        <dbReference type="Proteomes" id="UP000041254"/>
    </source>
</evidence>
<evidence type="ECO:0000256" key="7">
    <source>
        <dbReference type="RuleBase" id="RU004466"/>
    </source>
</evidence>
<dbReference type="PROSITE" id="PS00723">
    <property type="entry name" value="POLYPRENYL_SYNTHASE_1"/>
    <property type="match status" value="1"/>
</dbReference>
<dbReference type="VEuPathDB" id="CryptoDB:Vbra_19170"/>
<dbReference type="STRING" id="1169540.A0A0G4GZU3"/>
<evidence type="ECO:0000256" key="4">
    <source>
        <dbReference type="ARBA" id="ARBA00022723"/>
    </source>
</evidence>
<dbReference type="GO" id="GO:0008299">
    <property type="term" value="P:isoprenoid biosynthetic process"/>
    <property type="evidence" value="ECO:0007669"/>
    <property type="project" value="UniProtKB-KW"/>
</dbReference>
<keyword evidence="4" id="KW-0479">Metal-binding</keyword>
<evidence type="ECO:0000313" key="9">
    <source>
        <dbReference type="EMBL" id="CEM36608.1"/>
    </source>
</evidence>
<dbReference type="GO" id="GO:0046872">
    <property type="term" value="F:metal ion binding"/>
    <property type="evidence" value="ECO:0007669"/>
    <property type="project" value="UniProtKB-KW"/>
</dbReference>
<dbReference type="PANTHER" id="PTHR43281">
    <property type="entry name" value="FARNESYL DIPHOSPHATE SYNTHASE"/>
    <property type="match status" value="1"/>
</dbReference>
<evidence type="ECO:0000256" key="8">
    <source>
        <dbReference type="SAM" id="MobiDB-lite"/>
    </source>
</evidence>
<keyword evidence="5" id="KW-0460">Magnesium</keyword>
<dbReference type="Pfam" id="PF00348">
    <property type="entry name" value="polyprenyl_synt"/>
    <property type="match status" value="1"/>
</dbReference>
<protein>
    <submittedName>
        <fullName evidence="9">Uncharacterized protein</fullName>
    </submittedName>
</protein>
<dbReference type="SFLD" id="SFLDG01017">
    <property type="entry name" value="Polyprenyl_Transferase_Like"/>
    <property type="match status" value="1"/>
</dbReference>
<dbReference type="EMBL" id="CDMY01000897">
    <property type="protein sequence ID" value="CEM36608.1"/>
    <property type="molecule type" value="Genomic_DNA"/>
</dbReference>
<dbReference type="Proteomes" id="UP000041254">
    <property type="component" value="Unassembled WGS sequence"/>
</dbReference>
<dbReference type="PANTHER" id="PTHR43281:SF1">
    <property type="entry name" value="FARNESYL DIPHOSPHATE SYNTHASE"/>
    <property type="match status" value="1"/>
</dbReference>
<proteinExistence type="inferred from homology"/>
<name>A0A0G4GZU3_VITBC</name>
<dbReference type="SFLD" id="SFLDS00005">
    <property type="entry name" value="Isoprenoid_Synthase_Type_I"/>
    <property type="match status" value="1"/>
</dbReference>
<dbReference type="InterPro" id="IPR033749">
    <property type="entry name" value="Polyprenyl_synt_CS"/>
</dbReference>
<dbReference type="OrthoDB" id="6921389at2759"/>
<keyword evidence="6" id="KW-0414">Isoprene biosynthesis</keyword>
<keyword evidence="10" id="KW-1185">Reference proteome</keyword>
<feature type="region of interest" description="Disordered" evidence="8">
    <location>
        <begin position="1"/>
        <end position="22"/>
    </location>
</feature>
<evidence type="ECO:0000256" key="2">
    <source>
        <dbReference type="ARBA" id="ARBA00006706"/>
    </source>
</evidence>
<dbReference type="AlphaFoldDB" id="A0A0G4GZU3"/>
<dbReference type="InParanoid" id="A0A0G4GZU3"/>
<dbReference type="GO" id="GO:0004659">
    <property type="term" value="F:prenyltransferase activity"/>
    <property type="evidence" value="ECO:0007669"/>
    <property type="project" value="InterPro"/>
</dbReference>
<dbReference type="CDD" id="cd00685">
    <property type="entry name" value="Trans_IPPS_HT"/>
    <property type="match status" value="1"/>
</dbReference>
<sequence length="437" mass="47312">MTRSVPSDPPCQPSAAPDAPRRRGCKSCADVVRMAVCVVIFCTPCVGERLQRLKRDFSASAFLTGPQALSQPEQRSVFRRLSPSVASLRAQQALDEPFPIKKQKATSKAAPARGESRLYSATAVRPAPAVVERAEEEEGDFDLKAFFKDKKAAVDHALSLSVPEFASHPRASRLAEAMRYSLLAPAKRVRPILCLAACELFGGSEASCMPTAVAIEMIHSMSLIHDDLPAMDNDTLRRGLPTNHVKYGEDIAILAGDALLSRSFEYVAKYTHDVPPERIVQVLARLGESVGVEGLAGGQVLDLELEGQPDVTVDDLRWIHRHKTAALLKVAVACGAILGGASSDDVQRVEQYAENVGLAFQVHDDILDVTQSTEELGKTAGKDADVSKTTYPKLLGLDGSKAEAKRLINEGIQLLVPYGERAIPLIALAKYIVERKN</sequence>